<dbReference type="InterPro" id="IPR045206">
    <property type="entry name" value="Maestro_heat-like_prot"/>
</dbReference>
<dbReference type="GO" id="GO:0005737">
    <property type="term" value="C:cytoplasm"/>
    <property type="evidence" value="ECO:0007669"/>
    <property type="project" value="TreeGrafter"/>
</dbReference>
<accession>A0A8C0ZHV7</accession>
<dbReference type="PANTHER" id="PTHR23120:SF42">
    <property type="entry name" value="MAESTRO HEAT-LIKE REPEAT FAMILY MEMBER 3"/>
    <property type="match status" value="1"/>
</dbReference>
<feature type="domain" description="Maestro/Maestro-like HEAT-repeats" evidence="4">
    <location>
        <begin position="379"/>
        <end position="586"/>
    </location>
</feature>
<reference evidence="5" key="2">
    <citation type="submission" date="2025-09" db="UniProtKB">
        <authorList>
            <consortium name="Ensembl"/>
        </authorList>
    </citation>
    <scope>IDENTIFICATION</scope>
</reference>
<keyword evidence="6" id="KW-1185">Reference proteome</keyword>
<dbReference type="GeneID" id="111942652"/>
<dbReference type="RefSeq" id="XP_023801529.1">
    <property type="nucleotide sequence ID" value="XM_023945761.1"/>
</dbReference>
<evidence type="ECO:0000259" key="3">
    <source>
        <dbReference type="Pfam" id="PF21047"/>
    </source>
</evidence>
<evidence type="ECO:0000256" key="1">
    <source>
        <dbReference type="ARBA" id="ARBA00022737"/>
    </source>
</evidence>
<keyword evidence="1" id="KW-0677">Repeat</keyword>
<dbReference type="Ensembl" id="ENSCCET00000033352.1">
    <property type="protein sequence ID" value="ENSCCEP00000021930.1"/>
    <property type="gene ID" value="ENSCCEG00000019865.1"/>
</dbReference>
<evidence type="ECO:0000313" key="6">
    <source>
        <dbReference type="Proteomes" id="UP000694410"/>
    </source>
</evidence>
<feature type="region of interest" description="Disordered" evidence="2">
    <location>
        <begin position="71"/>
        <end position="109"/>
    </location>
</feature>
<dbReference type="KEGG" id="ccae:111942652"/>
<dbReference type="Gene3D" id="1.25.10.10">
    <property type="entry name" value="Leucine-rich Repeat Variant"/>
    <property type="match status" value="1"/>
</dbReference>
<dbReference type="Pfam" id="PF23227">
    <property type="entry name" value="HEAT_MROH2B_C"/>
    <property type="match status" value="1"/>
</dbReference>
<dbReference type="InterPro" id="IPR048465">
    <property type="entry name" value="Maestro-like_HEAT"/>
</dbReference>
<dbReference type="AlphaFoldDB" id="A0A8C0ZHV7"/>
<dbReference type="Proteomes" id="UP000694410">
    <property type="component" value="Unplaced"/>
</dbReference>
<dbReference type="InterPro" id="IPR011989">
    <property type="entry name" value="ARM-like"/>
</dbReference>
<evidence type="ECO:0000313" key="5">
    <source>
        <dbReference type="Ensembl" id="ENSCCEP00000021930.1"/>
    </source>
</evidence>
<dbReference type="PANTHER" id="PTHR23120">
    <property type="entry name" value="MAESTRO-RELATED HEAT DOMAIN-CONTAINING"/>
    <property type="match status" value="1"/>
</dbReference>
<feature type="region of interest" description="Disordered" evidence="2">
    <location>
        <begin position="17"/>
        <end position="55"/>
    </location>
</feature>
<evidence type="ECO:0000259" key="4">
    <source>
        <dbReference type="Pfam" id="PF23227"/>
    </source>
</evidence>
<feature type="domain" description="Maestro-like HEAT-repeats" evidence="3">
    <location>
        <begin position="112"/>
        <end position="182"/>
    </location>
</feature>
<name>A0A8C0ZHV7_CYACU</name>
<dbReference type="SUPFAM" id="SSF48371">
    <property type="entry name" value="ARM repeat"/>
    <property type="match status" value="1"/>
</dbReference>
<dbReference type="OrthoDB" id="9421177at2759"/>
<protein>
    <submittedName>
        <fullName evidence="5">Maestro heat-like repeat-containing protein family member 7</fullName>
    </submittedName>
</protein>
<dbReference type="InterPro" id="IPR055406">
    <property type="entry name" value="HEAT_Maestro"/>
</dbReference>
<organism evidence="5 6">
    <name type="scientific">Cyanistes caeruleus</name>
    <name type="common">Eurasian blue tit</name>
    <name type="synonym">Parus caeruleus</name>
    <dbReference type="NCBI Taxonomy" id="156563"/>
    <lineage>
        <taxon>Eukaryota</taxon>
        <taxon>Metazoa</taxon>
        <taxon>Chordata</taxon>
        <taxon>Craniata</taxon>
        <taxon>Vertebrata</taxon>
        <taxon>Euteleostomi</taxon>
        <taxon>Archelosauria</taxon>
        <taxon>Archosauria</taxon>
        <taxon>Dinosauria</taxon>
        <taxon>Saurischia</taxon>
        <taxon>Theropoda</taxon>
        <taxon>Coelurosauria</taxon>
        <taxon>Aves</taxon>
        <taxon>Neognathae</taxon>
        <taxon>Neoaves</taxon>
        <taxon>Telluraves</taxon>
        <taxon>Australaves</taxon>
        <taxon>Passeriformes</taxon>
        <taxon>Paridae</taxon>
        <taxon>Cyanistes</taxon>
    </lineage>
</organism>
<sequence>MAGRFFRLFRVFRRNRKTDPGAAPAEHPEEPEQFQQGQDDAAMDGTQEQEPAHGRFHKMLKRFRQFLPIRRRKISPMGTEGTAEPDSGLTELQAEPDVSPDSAVPSQDSDAAVPAIVRSIHQSLMCSVMVDARLATNIVRLAEEHPDDVVLTLLRCAPSCDRAAAVMWQTIASSGPAMEKVLPTLLHVMENWPLCSICTSDEDNKDVFALAATLVLRVIMQVPQRHEAIMHYSDSLFTALLLHIFTTTQLMPAEVNNFWRECQEQHHLPKKPNRFAVQAMKALLCFLHYDNELMAMERKCGWETLLRADTQHYAVGLLARVMRRDLMPLCYHVAHQFIRRLIGEEARWDLSSLAFLVEVLDCLNLSDCGYCVLEITSKHLQSECRQRRRLALRGLVVLSKEPSMARPIRSLCRSFLQLLSDADGEVVSMSLSVFTNMLKRKHLRLSRTAAPKLAEPLVLLFDHDKSHVQVLSIHLFCKAMNLVVEEGKKAMEGIVKQSLLPLILHCHDENLRVADASRETLHCAATFLKNTELLCVLPTEDLSKIAECVLAQDRNRAAEHLSRALPYLDSPQESLREAAVSFIGTVGMFMNKGAQGRAADPQ</sequence>
<dbReference type="Pfam" id="PF21047">
    <property type="entry name" value="HEAT_Maestro"/>
    <property type="match status" value="1"/>
</dbReference>
<dbReference type="InterPro" id="IPR016024">
    <property type="entry name" value="ARM-type_fold"/>
</dbReference>
<proteinExistence type="predicted"/>
<reference evidence="5" key="1">
    <citation type="submission" date="2025-08" db="UniProtKB">
        <authorList>
            <consortium name="Ensembl"/>
        </authorList>
    </citation>
    <scope>IDENTIFICATION</scope>
</reference>
<evidence type="ECO:0000256" key="2">
    <source>
        <dbReference type="SAM" id="MobiDB-lite"/>
    </source>
</evidence>
<gene>
    <name evidence="5" type="primary">LOC111942652</name>
</gene>